<keyword evidence="2" id="KW-0539">Nucleus</keyword>
<feature type="compositionally biased region" description="Acidic residues" evidence="3">
    <location>
        <begin position="794"/>
        <end position="815"/>
    </location>
</feature>
<proteinExistence type="predicted"/>
<evidence type="ECO:0000313" key="4">
    <source>
        <dbReference type="EMBL" id="KAG7110174.1"/>
    </source>
</evidence>
<evidence type="ECO:0000313" key="5">
    <source>
        <dbReference type="Proteomes" id="UP000689129"/>
    </source>
</evidence>
<feature type="compositionally biased region" description="Basic and acidic residues" evidence="3">
    <location>
        <begin position="12"/>
        <end position="33"/>
    </location>
</feature>
<dbReference type="InterPro" id="IPR007015">
    <property type="entry name" value="DNA_pol_V/MYBBP1A"/>
</dbReference>
<feature type="compositionally biased region" description="Acidic residues" evidence="3">
    <location>
        <begin position="735"/>
        <end position="779"/>
    </location>
</feature>
<reference evidence="4" key="1">
    <citation type="journal article" date="2021" name="Mol. Plant Pathol.">
        <title>A 20-kb lineage-specific genomic region tames virulence in pathogenic amphidiploid Verticillium longisporum.</title>
        <authorList>
            <person name="Harting R."/>
            <person name="Starke J."/>
            <person name="Kusch H."/>
            <person name="Poggeler S."/>
            <person name="Maurus I."/>
            <person name="Schluter R."/>
            <person name="Landesfeind M."/>
            <person name="Bulla I."/>
            <person name="Nowrousian M."/>
            <person name="de Jonge R."/>
            <person name="Stahlhut G."/>
            <person name="Hoff K.J."/>
            <person name="Asshauer K.P."/>
            <person name="Thurmer A."/>
            <person name="Stanke M."/>
            <person name="Daniel R."/>
            <person name="Morgenstern B."/>
            <person name="Thomma B.P.H.J."/>
            <person name="Kronstad J.W."/>
            <person name="Braus-Stromeyer S.A."/>
            <person name="Braus G.H."/>
        </authorList>
    </citation>
    <scope>NUCLEOTIDE SEQUENCE</scope>
    <source>
        <strain evidence="4">Vl32</strain>
    </source>
</reference>
<evidence type="ECO:0000256" key="1">
    <source>
        <dbReference type="ARBA" id="ARBA00004123"/>
    </source>
</evidence>
<feature type="region of interest" description="Disordered" evidence="3">
    <location>
        <begin position="730"/>
        <end position="816"/>
    </location>
</feature>
<feature type="compositionally biased region" description="Basic residues" evidence="3">
    <location>
        <begin position="1022"/>
        <end position="1033"/>
    </location>
</feature>
<sequence>MTKTASAKRKRAEREALKESERATKRTKSGDPEDLYDKKLFVEKSAGADRVREARLYELLGSEDSNERVAAAETVISSLLDGDGVPEDVLKRHLDWRLFRGLASGRAGARLGYSLVITEILRQLFGGDELSASRYPGLTFDKVLDILHERTKPTGHMTGQEERDFYFGKLFGLDCFVRAGFMDDDLDKWDNILQQLLDLADKKVWLRSHCGWVVMQAVPKLKADVLDLADKKVWLRSHCGWVVMQAVPKLKADVVASIIKKLKAAKWTKTPEGVGIWLAALETHPELDGQGVENPLDPKVLPNLPAILKDSVSGEEAEEESAAKTKKKTANWSHQLHFVWPYLLGYYVSKGAVTDFVAFWRRAVDDNLFIKSASDGQKLRGFVVLQTLLMHPLEGNESTLETFLPHMFSKNLMTCLMNQAASEGRYLHRAACATLRTVAQAAQRSPEFTSIMIENLTTNNGVYNFDVRTGAKTIETILQRIKPDVADDVVGVLSAPVIKSCTTGKDMDKVKVELRAYVEYLFKMATAAPEAALQELTSLAYAPPIWVPENASEFVKDLSRNRLQSAFANLSKKAEDTTYLCTAIEAISPDYIQMDAKLKKAVADARKKLKALLQTASAKPAADGASDEMNVAKGLSLLYAIAIFQLYNAEPDALQLLDDLRDYQSRMKTDEDEAAEFLIEILLSMVSQDSVLLRQISQQVFGCFASRVTSKALELLLDVLSADENAKGQQSLFDIENDDIDLEDLDEDDEDEDDDDDEDDDVEEINVDDDSELEIDSDVEFVTLNAADGASEEKEGEDGSDTDSEDEAAEDEDAEEAKNLEAIDDALGKILNSHRLDKDADASDSDADMTDSEMLALDEKLSAVFKDRIKTKPSKKKERKAAKESVINFKRRVLSLLEIYIRSEAGSPVAIAALLPLVQLIRTTTVKSLSDRSLELTKEYQKQLKKARAANKKQKKTVKVDAEATLQLLKDIHAEAAASEMNDHAKAAAAASLIVGSTLFIADKASRPAVEAEFAKLEHKPEKKGRKSKKKKKAGEIDMAMDWKNWRRNYEATKRQ</sequence>
<dbReference type="GO" id="GO:0005730">
    <property type="term" value="C:nucleolus"/>
    <property type="evidence" value="ECO:0007669"/>
    <property type="project" value="InterPro"/>
</dbReference>
<accession>A0A8I3AFB6</accession>
<comment type="caution">
    <text evidence="4">The sequence shown here is derived from an EMBL/GenBank/DDBJ whole genome shotgun (WGS) entry which is preliminary data.</text>
</comment>
<dbReference type="OrthoDB" id="342531at2759"/>
<feature type="region of interest" description="Disordered" evidence="3">
    <location>
        <begin position="1016"/>
        <end position="1038"/>
    </location>
</feature>
<gene>
    <name evidence="4" type="ORF">HYQ45_017680</name>
</gene>
<dbReference type="GO" id="GO:0006355">
    <property type="term" value="P:regulation of DNA-templated transcription"/>
    <property type="evidence" value="ECO:0007669"/>
    <property type="project" value="InterPro"/>
</dbReference>
<protein>
    <submittedName>
        <fullName evidence="4">rDNA transcriptional regulator pol5 like protein</fullName>
    </submittedName>
</protein>
<dbReference type="AlphaFoldDB" id="A0A8I3AFB6"/>
<dbReference type="Proteomes" id="UP000689129">
    <property type="component" value="Unassembled WGS sequence"/>
</dbReference>
<evidence type="ECO:0000256" key="2">
    <source>
        <dbReference type="ARBA" id="ARBA00023242"/>
    </source>
</evidence>
<dbReference type="Pfam" id="PF04931">
    <property type="entry name" value="DNA_pol_phi"/>
    <property type="match status" value="1"/>
</dbReference>
<dbReference type="EMBL" id="JAEMWZ010000608">
    <property type="protein sequence ID" value="KAG7110174.1"/>
    <property type="molecule type" value="Genomic_DNA"/>
</dbReference>
<feature type="compositionally biased region" description="Basic residues" evidence="3">
    <location>
        <begin position="1"/>
        <end position="11"/>
    </location>
</feature>
<name>A0A8I3AFB6_VERLO</name>
<evidence type="ECO:0000256" key="3">
    <source>
        <dbReference type="SAM" id="MobiDB-lite"/>
    </source>
</evidence>
<feature type="region of interest" description="Disordered" evidence="3">
    <location>
        <begin position="1"/>
        <end position="33"/>
    </location>
</feature>
<dbReference type="PANTHER" id="PTHR13213">
    <property type="entry name" value="MYB-BINDING PROTEIN 1A FAMILY MEMBER"/>
    <property type="match status" value="1"/>
</dbReference>
<dbReference type="PANTHER" id="PTHR13213:SF2">
    <property type="entry name" value="MYB-BINDING PROTEIN 1A"/>
    <property type="match status" value="1"/>
</dbReference>
<dbReference type="GO" id="GO:0000182">
    <property type="term" value="F:rDNA binding"/>
    <property type="evidence" value="ECO:0007669"/>
    <property type="project" value="TreeGrafter"/>
</dbReference>
<comment type="subcellular location">
    <subcellularLocation>
        <location evidence="1">Nucleus</location>
    </subcellularLocation>
</comment>
<organism evidence="4 5">
    <name type="scientific">Verticillium longisporum</name>
    <name type="common">Verticillium dahliae var. longisporum</name>
    <dbReference type="NCBI Taxonomy" id="100787"/>
    <lineage>
        <taxon>Eukaryota</taxon>
        <taxon>Fungi</taxon>
        <taxon>Dikarya</taxon>
        <taxon>Ascomycota</taxon>
        <taxon>Pezizomycotina</taxon>
        <taxon>Sordariomycetes</taxon>
        <taxon>Hypocreomycetidae</taxon>
        <taxon>Glomerellales</taxon>
        <taxon>Plectosphaerellaceae</taxon>
        <taxon>Verticillium</taxon>
    </lineage>
</organism>